<comment type="caution">
    <text evidence="2">The sequence shown here is derived from an EMBL/GenBank/DDBJ whole genome shotgun (WGS) entry which is preliminary data.</text>
</comment>
<name>A0A645I6U4_9ZZZZ</name>
<dbReference type="GO" id="GO:0008976">
    <property type="term" value="F:polyphosphate kinase activity"/>
    <property type="evidence" value="ECO:0007669"/>
    <property type="project" value="UniProtKB-EC"/>
</dbReference>
<sequence>MAGVKIDLNIRGLCCLRPGIKGISENIRLISIVDRFLEHSRIYYFDNGGDPEMYLGSSDLMPRNLIARVEALFPILDKGMLIEIRDKLLKNHLADNVKARELMPDGSYVRVKVKGKRFRSQRWFIENRGSWHGKG</sequence>
<keyword evidence="2" id="KW-0418">Kinase</keyword>
<dbReference type="PANTHER" id="PTHR30218">
    <property type="entry name" value="POLYPHOSPHATE KINASE"/>
    <property type="match status" value="1"/>
</dbReference>
<evidence type="ECO:0000313" key="2">
    <source>
        <dbReference type="EMBL" id="MPN46119.1"/>
    </source>
</evidence>
<dbReference type="PROSITE" id="PS50035">
    <property type="entry name" value="PLD"/>
    <property type="match status" value="1"/>
</dbReference>
<keyword evidence="2" id="KW-0808">Transferase</keyword>
<dbReference type="SUPFAM" id="SSF56024">
    <property type="entry name" value="Phospholipase D/nuclease"/>
    <property type="match status" value="1"/>
</dbReference>
<dbReference type="InterPro" id="IPR025200">
    <property type="entry name" value="PPK_C_dom2"/>
</dbReference>
<dbReference type="EMBL" id="VSSQ01106522">
    <property type="protein sequence ID" value="MPN46119.1"/>
    <property type="molecule type" value="Genomic_DNA"/>
</dbReference>
<dbReference type="Gene3D" id="3.30.870.10">
    <property type="entry name" value="Endonuclease Chain A"/>
    <property type="match status" value="1"/>
</dbReference>
<protein>
    <submittedName>
        <fullName evidence="2">Polyphosphate kinase</fullName>
        <ecNumber evidence="2">2.7.4.1</ecNumber>
    </submittedName>
</protein>
<reference evidence="2" key="1">
    <citation type="submission" date="2019-08" db="EMBL/GenBank/DDBJ databases">
        <authorList>
            <person name="Kucharzyk K."/>
            <person name="Murdoch R.W."/>
            <person name="Higgins S."/>
            <person name="Loffler F."/>
        </authorList>
    </citation>
    <scope>NUCLEOTIDE SEQUENCE</scope>
</reference>
<proteinExistence type="predicted"/>
<dbReference type="GO" id="GO:0006799">
    <property type="term" value="P:polyphosphate biosynthetic process"/>
    <property type="evidence" value="ECO:0007669"/>
    <property type="project" value="InterPro"/>
</dbReference>
<dbReference type="GO" id="GO:0009358">
    <property type="term" value="C:polyphosphate kinase complex"/>
    <property type="evidence" value="ECO:0007669"/>
    <property type="project" value="InterPro"/>
</dbReference>
<evidence type="ECO:0000259" key="1">
    <source>
        <dbReference type="PROSITE" id="PS50035"/>
    </source>
</evidence>
<gene>
    <name evidence="2" type="primary">ppk_25</name>
    <name evidence="2" type="ORF">SDC9_193702</name>
</gene>
<accession>A0A645I6U4</accession>
<feature type="domain" description="PLD phosphodiesterase" evidence="1">
    <location>
        <begin position="34"/>
        <end position="64"/>
    </location>
</feature>
<dbReference type="PANTHER" id="PTHR30218:SF0">
    <property type="entry name" value="POLYPHOSPHATE KINASE"/>
    <property type="match status" value="1"/>
</dbReference>
<organism evidence="2">
    <name type="scientific">bioreactor metagenome</name>
    <dbReference type="NCBI Taxonomy" id="1076179"/>
    <lineage>
        <taxon>unclassified sequences</taxon>
        <taxon>metagenomes</taxon>
        <taxon>ecological metagenomes</taxon>
    </lineage>
</organism>
<dbReference type="AlphaFoldDB" id="A0A645I6U4"/>
<dbReference type="InterPro" id="IPR001736">
    <property type="entry name" value="PLipase_D/transphosphatidylase"/>
</dbReference>
<dbReference type="Pfam" id="PF13090">
    <property type="entry name" value="PP_kinase_C"/>
    <property type="match status" value="1"/>
</dbReference>
<dbReference type="InterPro" id="IPR003414">
    <property type="entry name" value="PP_kinase"/>
</dbReference>
<dbReference type="EC" id="2.7.4.1" evidence="2"/>